<proteinExistence type="inferred from homology"/>
<dbReference type="Gene3D" id="3.40.50.720">
    <property type="entry name" value="NAD(P)-binding Rossmann-like Domain"/>
    <property type="match status" value="1"/>
</dbReference>
<evidence type="ECO:0000256" key="4">
    <source>
        <dbReference type="ARBA" id="ARBA00007637"/>
    </source>
</evidence>
<dbReference type="InterPro" id="IPR005886">
    <property type="entry name" value="UDP_G4E"/>
</dbReference>
<dbReference type="AlphaFoldDB" id="A0A1F5TSA8"/>
<dbReference type="InterPro" id="IPR036291">
    <property type="entry name" value="NAD(P)-bd_dom_sf"/>
</dbReference>
<organism evidence="12 13">
    <name type="scientific">Candidatus Falkowbacteria bacterium RIFOXYD2_FULL_34_120</name>
    <dbReference type="NCBI Taxonomy" id="1798007"/>
    <lineage>
        <taxon>Bacteria</taxon>
        <taxon>Candidatus Falkowiibacteriota</taxon>
    </lineage>
</organism>
<evidence type="ECO:0000256" key="1">
    <source>
        <dbReference type="ARBA" id="ARBA00000083"/>
    </source>
</evidence>
<dbReference type="Proteomes" id="UP000177579">
    <property type="component" value="Unassembled WGS sequence"/>
</dbReference>
<comment type="subunit">
    <text evidence="10">Homodimer.</text>
</comment>
<evidence type="ECO:0000259" key="11">
    <source>
        <dbReference type="Pfam" id="PF01370"/>
    </source>
</evidence>
<evidence type="ECO:0000256" key="2">
    <source>
        <dbReference type="ARBA" id="ARBA00001911"/>
    </source>
</evidence>
<dbReference type="InterPro" id="IPR001509">
    <property type="entry name" value="Epimerase_deHydtase"/>
</dbReference>
<reference evidence="12 13" key="1">
    <citation type="journal article" date="2016" name="Nat. Commun.">
        <title>Thousands of microbial genomes shed light on interconnected biogeochemical processes in an aquifer system.</title>
        <authorList>
            <person name="Anantharaman K."/>
            <person name="Brown C.T."/>
            <person name="Hug L.A."/>
            <person name="Sharon I."/>
            <person name="Castelle C.J."/>
            <person name="Probst A.J."/>
            <person name="Thomas B.C."/>
            <person name="Singh A."/>
            <person name="Wilkins M.J."/>
            <person name="Karaoz U."/>
            <person name="Brodie E.L."/>
            <person name="Williams K.H."/>
            <person name="Hubbard S.S."/>
            <person name="Banfield J.F."/>
        </authorList>
    </citation>
    <scope>NUCLEOTIDE SEQUENCE [LARGE SCALE GENOMIC DNA]</scope>
</reference>
<dbReference type="PRINTS" id="PR01713">
    <property type="entry name" value="NUCEPIMERASE"/>
</dbReference>
<dbReference type="PANTHER" id="PTHR43725">
    <property type="entry name" value="UDP-GLUCOSE 4-EPIMERASE"/>
    <property type="match status" value="1"/>
</dbReference>
<evidence type="ECO:0000256" key="5">
    <source>
        <dbReference type="ARBA" id="ARBA00013189"/>
    </source>
</evidence>
<evidence type="ECO:0000256" key="8">
    <source>
        <dbReference type="ARBA" id="ARBA00023144"/>
    </source>
</evidence>
<comment type="pathway">
    <text evidence="3 10">Carbohydrate metabolism; galactose metabolism.</text>
</comment>
<feature type="domain" description="NAD-dependent epimerase/dehydratase" evidence="11">
    <location>
        <begin position="5"/>
        <end position="268"/>
    </location>
</feature>
<dbReference type="EMBL" id="MFGO01000007">
    <property type="protein sequence ID" value="OGF41654.1"/>
    <property type="molecule type" value="Genomic_DNA"/>
</dbReference>
<dbReference type="UniPathway" id="UPA00214"/>
<evidence type="ECO:0000313" key="12">
    <source>
        <dbReference type="EMBL" id="OGF41654.1"/>
    </source>
</evidence>
<dbReference type="SUPFAM" id="SSF51735">
    <property type="entry name" value="NAD(P)-binding Rossmann-fold domains"/>
    <property type="match status" value="1"/>
</dbReference>
<keyword evidence="7 10" id="KW-0520">NAD</keyword>
<dbReference type="GO" id="GO:0005829">
    <property type="term" value="C:cytosol"/>
    <property type="evidence" value="ECO:0007669"/>
    <property type="project" value="TreeGrafter"/>
</dbReference>
<name>A0A1F5TSA8_9BACT</name>
<dbReference type="NCBIfam" id="TIGR01179">
    <property type="entry name" value="galE"/>
    <property type="match status" value="1"/>
</dbReference>
<evidence type="ECO:0000256" key="3">
    <source>
        <dbReference type="ARBA" id="ARBA00004947"/>
    </source>
</evidence>
<comment type="catalytic activity">
    <reaction evidence="1 10">
        <text>UDP-alpha-D-glucose = UDP-alpha-D-galactose</text>
        <dbReference type="Rhea" id="RHEA:22168"/>
        <dbReference type="ChEBI" id="CHEBI:58885"/>
        <dbReference type="ChEBI" id="CHEBI:66914"/>
        <dbReference type="EC" id="5.1.3.2"/>
    </reaction>
</comment>
<comment type="cofactor">
    <cofactor evidence="2 10">
        <name>NAD(+)</name>
        <dbReference type="ChEBI" id="CHEBI:57540"/>
    </cofactor>
</comment>
<protein>
    <recommendedName>
        <fullName evidence="6 10">UDP-glucose 4-epimerase</fullName>
        <ecNumber evidence="5 10">5.1.3.2</ecNumber>
    </recommendedName>
</protein>
<keyword evidence="9 10" id="KW-0413">Isomerase</keyword>
<dbReference type="EC" id="5.1.3.2" evidence="5 10"/>
<accession>A0A1F5TSA8</accession>
<dbReference type="GO" id="GO:0003978">
    <property type="term" value="F:UDP-glucose 4-epimerase activity"/>
    <property type="evidence" value="ECO:0007669"/>
    <property type="project" value="UniProtKB-UniRule"/>
</dbReference>
<evidence type="ECO:0000313" key="13">
    <source>
        <dbReference type="Proteomes" id="UP000177579"/>
    </source>
</evidence>
<keyword evidence="10" id="KW-0119">Carbohydrate metabolism</keyword>
<keyword evidence="8" id="KW-0299">Galactose metabolism</keyword>
<dbReference type="Pfam" id="PF01370">
    <property type="entry name" value="Epimerase"/>
    <property type="match status" value="1"/>
</dbReference>
<evidence type="ECO:0000256" key="9">
    <source>
        <dbReference type="ARBA" id="ARBA00023235"/>
    </source>
</evidence>
<comment type="similarity">
    <text evidence="4 10">Belongs to the NAD(P)-dependent epimerase/dehydratase family.</text>
</comment>
<dbReference type="Gene3D" id="3.90.25.10">
    <property type="entry name" value="UDP-galactose 4-epimerase, domain 1"/>
    <property type="match status" value="1"/>
</dbReference>
<dbReference type="CDD" id="cd05247">
    <property type="entry name" value="UDP_G4E_1_SDR_e"/>
    <property type="match status" value="1"/>
</dbReference>
<comment type="caution">
    <text evidence="12">The sequence shown here is derived from an EMBL/GenBank/DDBJ whole genome shotgun (WGS) entry which is preliminary data.</text>
</comment>
<evidence type="ECO:0000256" key="7">
    <source>
        <dbReference type="ARBA" id="ARBA00023027"/>
    </source>
</evidence>
<evidence type="ECO:0000256" key="10">
    <source>
        <dbReference type="RuleBase" id="RU366046"/>
    </source>
</evidence>
<dbReference type="GO" id="GO:0006012">
    <property type="term" value="P:galactose metabolic process"/>
    <property type="evidence" value="ECO:0007669"/>
    <property type="project" value="UniProtKB-UniPathway"/>
</dbReference>
<sequence length="341" mass="37303">MSHKILVTGGAGYIGSHTTVELQNAGFEVIIIDNFSNSNPSVLDGIEKITGIRPLLENFDLCDGGKLNKFFEQHADISGIIHFAALKAVEESINNPLKYYRNNLAPLIGLLENMKQRHISNIVFSSSACVYGEPAKLPVTENSPIQKAASPYGETKQIGENIISAAAESDPGLKAVSLRYFNVIGAHDSALIGELPEGIPANLVPFLTQAAAGIRDELKIFGNDYSTPDGTCVRDYIHVVDLAKAHVATINRLLQNKNKKKYEVFNLGSGKGNSVMEVVKSFEKVSDKKLNYKIVDRRPGDIAEIYASADKANTELGWKAEKTLDDAMKSAWNWQKNLVIK</sequence>
<gene>
    <name evidence="12" type="ORF">A2531_06465</name>
</gene>
<dbReference type="PANTHER" id="PTHR43725:SF47">
    <property type="entry name" value="UDP-GLUCOSE 4-EPIMERASE"/>
    <property type="match status" value="1"/>
</dbReference>
<evidence type="ECO:0000256" key="6">
    <source>
        <dbReference type="ARBA" id="ARBA00018569"/>
    </source>
</evidence>